<keyword evidence="2" id="KW-1185">Reference proteome</keyword>
<name>A0ACD5GZ33_9CYAN</name>
<evidence type="ECO:0000313" key="1">
    <source>
        <dbReference type="EMBL" id="XPM66123.1"/>
    </source>
</evidence>
<organism evidence="1 2">
    <name type="scientific">Desertifilum tharense IPPAS B-1220</name>
    <dbReference type="NCBI Taxonomy" id="1781255"/>
    <lineage>
        <taxon>Bacteria</taxon>
        <taxon>Bacillati</taxon>
        <taxon>Cyanobacteriota</taxon>
        <taxon>Cyanophyceae</taxon>
        <taxon>Desertifilales</taxon>
        <taxon>Desertifilaceae</taxon>
        <taxon>Desertifilum</taxon>
    </lineage>
</organism>
<evidence type="ECO:0000313" key="2">
    <source>
        <dbReference type="Proteomes" id="UP000095472"/>
    </source>
</evidence>
<dbReference type="EMBL" id="CP182909">
    <property type="protein sequence ID" value="XPM66123.1"/>
    <property type="molecule type" value="Genomic_DNA"/>
</dbReference>
<sequence length="110" mass="12606">MIEWNLQGEVTEWNPAAEEIFGYSKAEVLGRCAVNFLVPKELRPTLRHLLSCLLSGKTIEEAIALEHFELEVADSTKIKVAHENLTKDGRLIICEWYNTPWWIAKVRLLG</sequence>
<protein>
    <submittedName>
        <fullName evidence="1">PAS domain S-box protein</fullName>
    </submittedName>
</protein>
<gene>
    <name evidence="1" type="ORF">BH720_012200</name>
</gene>
<accession>A0ACD5GZ33</accession>
<dbReference type="Proteomes" id="UP000095472">
    <property type="component" value="Chromosome"/>
</dbReference>
<proteinExistence type="predicted"/>
<reference evidence="1 2" key="1">
    <citation type="journal article" date="2016" name="Genome Announc.">
        <title>Draft Genome Sequence of the Thermotolerant Cyanobacterium Desertifilum sp. IPPAS B-1220.</title>
        <authorList>
            <person name="Mironov K.S."/>
            <person name="Sinetova M.A."/>
            <person name="Bolatkhan K."/>
            <person name="Zayadan B.K."/>
            <person name="Ustinova V.V."/>
            <person name="Kupriyanova E.V."/>
            <person name="Skrypnik A.N."/>
            <person name="Gogoleva N.E."/>
            <person name="Gogolev Y.V."/>
            <person name="Los D.A."/>
        </authorList>
    </citation>
    <scope>NUCLEOTIDE SEQUENCE [LARGE SCALE GENOMIC DNA]</scope>
    <source>
        <strain evidence="1 2">IPPAS B-1220</strain>
    </source>
</reference>